<accession>A0AAU8J7N0</accession>
<protein>
    <submittedName>
        <fullName evidence="1">Uncharacterized protein</fullName>
    </submittedName>
</protein>
<dbReference type="AlphaFoldDB" id="A0AAU8J7N0"/>
<gene>
    <name evidence="1" type="ORF">ABWT76_003180</name>
</gene>
<proteinExistence type="predicted"/>
<sequence length="54" mass="6290">MLNLSGYQETKLLYSGNRTLVYRAIQVQTLQAVIIKVLRNSHPNFNELVPFRNQ</sequence>
<reference evidence="1" key="1">
    <citation type="submission" date="2024-07" db="EMBL/GenBank/DDBJ databases">
        <authorList>
            <person name="Kim Y.J."/>
            <person name="Jeong J.Y."/>
        </authorList>
    </citation>
    <scope>NUCLEOTIDE SEQUENCE</scope>
    <source>
        <strain evidence="1">GIHE-MW2</strain>
    </source>
</reference>
<name>A0AAU8J7N0_9CYAN</name>
<dbReference type="EMBL" id="CP159837">
    <property type="protein sequence ID" value="XCM34573.1"/>
    <property type="molecule type" value="Genomic_DNA"/>
</dbReference>
<dbReference type="RefSeq" id="WP_156331467.1">
    <property type="nucleotide sequence ID" value="NZ_CP159837.1"/>
</dbReference>
<organism evidence="1">
    <name type="scientific">Planktothricoides raciborskii GIHE-MW2</name>
    <dbReference type="NCBI Taxonomy" id="2792601"/>
    <lineage>
        <taxon>Bacteria</taxon>
        <taxon>Bacillati</taxon>
        <taxon>Cyanobacteriota</taxon>
        <taxon>Cyanophyceae</taxon>
        <taxon>Oscillatoriophycideae</taxon>
        <taxon>Oscillatoriales</taxon>
        <taxon>Oscillatoriaceae</taxon>
        <taxon>Planktothricoides</taxon>
    </lineage>
</organism>
<evidence type="ECO:0000313" key="1">
    <source>
        <dbReference type="EMBL" id="XCM34573.1"/>
    </source>
</evidence>